<feature type="binding site" evidence="8">
    <location>
        <position position="125"/>
    </location>
    <ligand>
        <name>Zn(2+)</name>
        <dbReference type="ChEBI" id="CHEBI:29105"/>
        <note>catalytic</note>
    </ligand>
</feature>
<dbReference type="GO" id="GO:0004521">
    <property type="term" value="F:RNA endonuclease activity"/>
    <property type="evidence" value="ECO:0007669"/>
    <property type="project" value="UniProtKB-UniRule"/>
</dbReference>
<dbReference type="EMBL" id="LT670847">
    <property type="protein sequence ID" value="SHM40500.1"/>
    <property type="molecule type" value="Genomic_DNA"/>
</dbReference>
<name>A0A1M7IIF9_9GAMM</name>
<accession>A0A1M7IIF9</accession>
<dbReference type="PANTHER" id="PTHR46986:SF1">
    <property type="entry name" value="ENDORIBONUCLEASE YBEY, CHLOROPLASTIC"/>
    <property type="match status" value="1"/>
</dbReference>
<keyword evidence="6 8" id="KW-0378">Hydrolase</keyword>
<dbReference type="OrthoDB" id="9807740at2"/>
<evidence type="ECO:0000256" key="3">
    <source>
        <dbReference type="ARBA" id="ARBA00022722"/>
    </source>
</evidence>
<evidence type="ECO:0000256" key="4">
    <source>
        <dbReference type="ARBA" id="ARBA00022723"/>
    </source>
</evidence>
<evidence type="ECO:0000256" key="8">
    <source>
        <dbReference type="HAMAP-Rule" id="MF_00009"/>
    </source>
</evidence>
<dbReference type="GO" id="GO:0005737">
    <property type="term" value="C:cytoplasm"/>
    <property type="evidence" value="ECO:0007669"/>
    <property type="project" value="UniProtKB-SubCell"/>
</dbReference>
<dbReference type="Pfam" id="PF02130">
    <property type="entry name" value="YbeY"/>
    <property type="match status" value="1"/>
</dbReference>
<comment type="subcellular location">
    <subcellularLocation>
        <location evidence="8">Cytoplasm</location>
    </subcellularLocation>
</comment>
<keyword evidence="2 8" id="KW-0690">Ribosome biogenesis</keyword>
<evidence type="ECO:0000256" key="7">
    <source>
        <dbReference type="ARBA" id="ARBA00022833"/>
    </source>
</evidence>
<dbReference type="PANTHER" id="PTHR46986">
    <property type="entry name" value="ENDORIBONUCLEASE YBEY, CHLOROPLASTIC"/>
    <property type="match status" value="1"/>
</dbReference>
<evidence type="ECO:0000313" key="10">
    <source>
        <dbReference type="Proteomes" id="UP000190911"/>
    </source>
</evidence>
<keyword evidence="8" id="KW-0963">Cytoplasm</keyword>
<protein>
    <recommendedName>
        <fullName evidence="8">Endoribonuclease YbeY</fullName>
        <ecNumber evidence="8">3.1.-.-</ecNumber>
    </recommendedName>
</protein>
<dbReference type="GO" id="GO:0004222">
    <property type="term" value="F:metalloendopeptidase activity"/>
    <property type="evidence" value="ECO:0007669"/>
    <property type="project" value="InterPro"/>
</dbReference>
<comment type="similarity">
    <text evidence="1 8">Belongs to the endoribonuclease YbeY family.</text>
</comment>
<keyword evidence="3 8" id="KW-0540">Nuclease</keyword>
<organism evidence="9 10">
    <name type="scientific">Vreelandella subglaciescola</name>
    <dbReference type="NCBI Taxonomy" id="29571"/>
    <lineage>
        <taxon>Bacteria</taxon>
        <taxon>Pseudomonadati</taxon>
        <taxon>Pseudomonadota</taxon>
        <taxon>Gammaproteobacteria</taxon>
        <taxon>Oceanospirillales</taxon>
        <taxon>Halomonadaceae</taxon>
        <taxon>Vreelandella</taxon>
    </lineage>
</organism>
<sequence>MNTPDHDIDRPQAANVDRQVAVEAADLPGEALLGAWVGGVLAHYPEKAAFELTVRFVTPEESQALNRDYRGRDKPTNVLSFPFEAPPGVPLELLGDLVICHDVVASEAHQQQKLLVDHYAHMVVHGTLHLLGLDHIEDDEADIMEQLEREILAGFGIDDPYCPGG</sequence>
<gene>
    <name evidence="8" type="primary">ybeY</name>
    <name evidence="9" type="ORF">SAMN05878437_2787</name>
</gene>
<reference evidence="9 10" key="1">
    <citation type="submission" date="2016-11" db="EMBL/GenBank/DDBJ databases">
        <authorList>
            <person name="Jaros S."/>
            <person name="Januszkiewicz K."/>
            <person name="Wedrychowicz H."/>
        </authorList>
    </citation>
    <scope>NUCLEOTIDE SEQUENCE [LARGE SCALE GENOMIC DNA]</scope>
    <source>
        <strain evidence="9 10">ACAM 12</strain>
    </source>
</reference>
<keyword evidence="7 8" id="KW-0862">Zinc</keyword>
<comment type="function">
    <text evidence="8">Single strand-specific metallo-endoribonuclease involved in late-stage 70S ribosome quality control and in maturation of the 3' terminus of the 16S rRNA.</text>
</comment>
<dbReference type="STRING" id="29571.SAMN05878437_2787"/>
<dbReference type="InParanoid" id="A0A1M7IIF9"/>
<dbReference type="HAMAP" id="MF_00009">
    <property type="entry name" value="Endoribonucl_YbeY"/>
    <property type="match status" value="1"/>
</dbReference>
<proteinExistence type="inferred from homology"/>
<evidence type="ECO:0000256" key="5">
    <source>
        <dbReference type="ARBA" id="ARBA00022759"/>
    </source>
</evidence>
<comment type="cofactor">
    <cofactor evidence="8">
        <name>Zn(2+)</name>
        <dbReference type="ChEBI" id="CHEBI:29105"/>
    </cofactor>
    <text evidence="8">Binds 1 zinc ion.</text>
</comment>
<dbReference type="InterPro" id="IPR023091">
    <property type="entry name" value="MetalPrtase_cat_dom_sf_prd"/>
</dbReference>
<dbReference type="GO" id="GO:0008270">
    <property type="term" value="F:zinc ion binding"/>
    <property type="evidence" value="ECO:0007669"/>
    <property type="project" value="UniProtKB-UniRule"/>
</dbReference>
<feature type="binding site" evidence="8">
    <location>
        <position position="129"/>
    </location>
    <ligand>
        <name>Zn(2+)</name>
        <dbReference type="ChEBI" id="CHEBI:29105"/>
        <note>catalytic</note>
    </ligand>
</feature>
<dbReference type="Proteomes" id="UP000190911">
    <property type="component" value="Chromosome I"/>
</dbReference>
<dbReference type="InterPro" id="IPR002036">
    <property type="entry name" value="YbeY"/>
</dbReference>
<dbReference type="FunCoup" id="A0A1M7IIF9">
    <property type="interactions" value="259"/>
</dbReference>
<evidence type="ECO:0000256" key="6">
    <source>
        <dbReference type="ARBA" id="ARBA00022801"/>
    </source>
</evidence>
<dbReference type="AlphaFoldDB" id="A0A1M7IIF9"/>
<evidence type="ECO:0000256" key="2">
    <source>
        <dbReference type="ARBA" id="ARBA00022517"/>
    </source>
</evidence>
<dbReference type="RefSeq" id="WP_079554542.1">
    <property type="nucleotide sequence ID" value="NZ_LT670847.1"/>
</dbReference>
<dbReference type="GO" id="GO:0006364">
    <property type="term" value="P:rRNA processing"/>
    <property type="evidence" value="ECO:0007669"/>
    <property type="project" value="UniProtKB-UniRule"/>
</dbReference>
<evidence type="ECO:0000313" key="9">
    <source>
        <dbReference type="EMBL" id="SHM40500.1"/>
    </source>
</evidence>
<keyword evidence="5 8" id="KW-0255">Endonuclease</keyword>
<keyword evidence="10" id="KW-1185">Reference proteome</keyword>
<dbReference type="EC" id="3.1.-.-" evidence="8"/>
<dbReference type="Gene3D" id="3.40.390.30">
    <property type="entry name" value="Metalloproteases ('zincins'), catalytic domain"/>
    <property type="match status" value="1"/>
</dbReference>
<feature type="binding site" evidence="8">
    <location>
        <position position="135"/>
    </location>
    <ligand>
        <name>Zn(2+)</name>
        <dbReference type="ChEBI" id="CHEBI:29105"/>
        <note>catalytic</note>
    </ligand>
</feature>
<dbReference type="NCBIfam" id="TIGR00043">
    <property type="entry name" value="rRNA maturation RNase YbeY"/>
    <property type="match status" value="1"/>
</dbReference>
<dbReference type="SUPFAM" id="SSF55486">
    <property type="entry name" value="Metalloproteases ('zincins'), catalytic domain"/>
    <property type="match status" value="1"/>
</dbReference>
<keyword evidence="4 8" id="KW-0479">Metal-binding</keyword>
<keyword evidence="8" id="KW-0698">rRNA processing</keyword>
<evidence type="ECO:0000256" key="1">
    <source>
        <dbReference type="ARBA" id="ARBA00010875"/>
    </source>
</evidence>